<dbReference type="InterPro" id="IPR000792">
    <property type="entry name" value="Tscrpt_reg_LuxR_C"/>
</dbReference>
<dbReference type="Proteomes" id="UP000734823">
    <property type="component" value="Unassembled WGS sequence"/>
</dbReference>
<dbReference type="Gene3D" id="3.40.50.300">
    <property type="entry name" value="P-loop containing nucleotide triphosphate hydrolases"/>
    <property type="match status" value="1"/>
</dbReference>
<accession>A0ABR7LBW0</accession>
<dbReference type="SUPFAM" id="SSF48452">
    <property type="entry name" value="TPR-like"/>
    <property type="match status" value="1"/>
</dbReference>
<keyword evidence="5" id="KW-1185">Reference proteome</keyword>
<evidence type="ECO:0000256" key="1">
    <source>
        <dbReference type="ARBA" id="ARBA00022741"/>
    </source>
</evidence>
<dbReference type="InterPro" id="IPR011990">
    <property type="entry name" value="TPR-like_helical_dom_sf"/>
</dbReference>
<proteinExistence type="predicted"/>
<dbReference type="Gene3D" id="1.10.10.10">
    <property type="entry name" value="Winged helix-like DNA-binding domain superfamily/Winged helix DNA-binding domain"/>
    <property type="match status" value="1"/>
</dbReference>
<evidence type="ECO:0000256" key="2">
    <source>
        <dbReference type="ARBA" id="ARBA00022840"/>
    </source>
</evidence>
<keyword evidence="2" id="KW-0067">ATP-binding</keyword>
<dbReference type="PRINTS" id="PR00038">
    <property type="entry name" value="HTHLUXR"/>
</dbReference>
<dbReference type="InterPro" id="IPR036388">
    <property type="entry name" value="WH-like_DNA-bd_sf"/>
</dbReference>
<dbReference type="Pfam" id="PF00196">
    <property type="entry name" value="GerE"/>
    <property type="match status" value="1"/>
</dbReference>
<evidence type="ECO:0000313" key="5">
    <source>
        <dbReference type="Proteomes" id="UP000734823"/>
    </source>
</evidence>
<sequence>MRHRSSVLVGRESELRTVIDALLEAESGRGAAVFVVGEAGIGKSRLAAAAIESAYTAGMALMRGRASAIGPMAPFRPLTEAIFSLLRAETVDPAELGPYGPVLGRLVPGWGEAAAARDGESLVVLAEALLRLTGVAGRGRGTLLALDDLHEADPETLAVLEYLTDNLDLQPTVLLGAIRDTDCAALRMARAAAQRGRCVLIELAPLTGTGLRELAAGCLEIDPADVPESAVDLLWAGSAGIPFIAEELVTTMVDEGVLTRDATGWCVTESGAAVTAGLALPLSRRVAQLGPRTRELLSVAATFGLRFPVTVVQRVIGLGDRDLFSLLQDDVAGQLVAPDEQAPDWYAFHHQLGRDAVLAHLDQATHVRLACSVADAIEAIHPDLPGEWCEVAAALRLEAGDHLAAGTLFAEVGRRALELGAATSAVALLDRAWELLARADAATRAATLEQLLLALAEAGMMERALASVGVLDQVGGLAPRRRADLHTKLAWAATVAGRTADALEQVEAARALLGPDAEPDAVASIDVIAAHLALDLPGPDQLATAENLARKAATVAEGIPLPAVACQAWQLLGAVTRHRDPEEATRCLERARSLAVQHNLPIWEIHALIRLGNDDALRHAGLHRLERARDQATKAGAVTARYQAEASIALHSILRGEFDTARALVDRVLEATTRLKLLETTQYVLLLSAVLAGHRGDRADMETALGEFQRWNGDLTLHAPRVYGLASTFCALLEEDRPRALRDLAKAMDSADTGASVFALSGRDGLRVLLRAMSGEAQLPNGNSANALRWDRQFTLFAQAVLLGRAGKHTQATTAMEGALLTGEPYAMSRHLGLRLVGEAALDDGWGDPVCWLRTAEDYFHRGDIPAVAGACRALLRRAGAKVPQRRTGTEEIPTELRQAGITVREYEVLALLVRRLGNREIADLLHLSPRTVERHVSSLITKTGLPNRLALGDHAATLLR</sequence>
<reference evidence="4 5" key="1">
    <citation type="submission" date="2020-06" db="EMBL/GenBank/DDBJ databases">
        <title>Actinokineospora xiongansis sp. nov., isolated from soil of Baiyangdian.</title>
        <authorList>
            <person name="Zhang X."/>
        </authorList>
    </citation>
    <scope>NUCLEOTIDE SEQUENCE [LARGE SCALE GENOMIC DNA]</scope>
    <source>
        <strain evidence="4 5">HBU206404</strain>
    </source>
</reference>
<evidence type="ECO:0000313" key="4">
    <source>
        <dbReference type="EMBL" id="MBC6450170.1"/>
    </source>
</evidence>
<dbReference type="InterPro" id="IPR027417">
    <property type="entry name" value="P-loop_NTPase"/>
</dbReference>
<feature type="domain" description="HTH luxR-type" evidence="3">
    <location>
        <begin position="895"/>
        <end position="960"/>
    </location>
</feature>
<keyword evidence="1" id="KW-0547">Nucleotide-binding</keyword>
<dbReference type="SMART" id="SM00421">
    <property type="entry name" value="HTH_LUXR"/>
    <property type="match status" value="1"/>
</dbReference>
<dbReference type="SUPFAM" id="SSF46894">
    <property type="entry name" value="C-terminal effector domain of the bipartite response regulators"/>
    <property type="match status" value="1"/>
</dbReference>
<dbReference type="RefSeq" id="WP_187223256.1">
    <property type="nucleotide sequence ID" value="NZ_JABVED010000014.1"/>
</dbReference>
<gene>
    <name evidence="4" type="ORF">GPZ80_23705</name>
</gene>
<dbReference type="Pfam" id="PF13191">
    <property type="entry name" value="AAA_16"/>
    <property type="match status" value="1"/>
</dbReference>
<dbReference type="PROSITE" id="PS50043">
    <property type="entry name" value="HTH_LUXR_2"/>
    <property type="match status" value="1"/>
</dbReference>
<dbReference type="PANTHER" id="PTHR16305">
    <property type="entry name" value="TESTICULAR SOLUBLE ADENYLYL CYCLASE"/>
    <property type="match status" value="1"/>
</dbReference>
<comment type="caution">
    <text evidence="4">The sequence shown here is derived from an EMBL/GenBank/DDBJ whole genome shotgun (WGS) entry which is preliminary data.</text>
</comment>
<dbReference type="SUPFAM" id="SSF52540">
    <property type="entry name" value="P-loop containing nucleoside triphosphate hydrolases"/>
    <property type="match status" value="1"/>
</dbReference>
<dbReference type="InterPro" id="IPR016032">
    <property type="entry name" value="Sig_transdc_resp-reg_C-effctor"/>
</dbReference>
<organism evidence="4 5">
    <name type="scientific">Actinokineospora xionganensis</name>
    <dbReference type="NCBI Taxonomy" id="2684470"/>
    <lineage>
        <taxon>Bacteria</taxon>
        <taxon>Bacillati</taxon>
        <taxon>Actinomycetota</taxon>
        <taxon>Actinomycetes</taxon>
        <taxon>Pseudonocardiales</taxon>
        <taxon>Pseudonocardiaceae</taxon>
        <taxon>Actinokineospora</taxon>
    </lineage>
</organism>
<dbReference type="EMBL" id="JABVED010000014">
    <property type="protein sequence ID" value="MBC6450170.1"/>
    <property type="molecule type" value="Genomic_DNA"/>
</dbReference>
<dbReference type="CDD" id="cd06170">
    <property type="entry name" value="LuxR_C_like"/>
    <property type="match status" value="1"/>
</dbReference>
<evidence type="ECO:0000259" key="3">
    <source>
        <dbReference type="PROSITE" id="PS50043"/>
    </source>
</evidence>
<dbReference type="InterPro" id="IPR041664">
    <property type="entry name" value="AAA_16"/>
</dbReference>
<name>A0ABR7LBW0_9PSEU</name>
<dbReference type="PANTHER" id="PTHR16305:SF28">
    <property type="entry name" value="GUANYLATE CYCLASE DOMAIN-CONTAINING PROTEIN"/>
    <property type="match status" value="1"/>
</dbReference>
<protein>
    <submittedName>
        <fullName evidence="4">AAA family ATPase</fullName>
    </submittedName>
</protein>